<feature type="transmembrane region" description="Helical" evidence="5">
    <location>
        <begin position="266"/>
        <end position="285"/>
    </location>
</feature>
<feature type="transmembrane region" description="Helical" evidence="5">
    <location>
        <begin position="162"/>
        <end position="183"/>
    </location>
</feature>
<dbReference type="InterPro" id="IPR013525">
    <property type="entry name" value="ABC2_TM"/>
</dbReference>
<feature type="transmembrane region" description="Helical" evidence="5">
    <location>
        <begin position="240"/>
        <end position="259"/>
    </location>
</feature>
<comment type="subcellular location">
    <subcellularLocation>
        <location evidence="1">Membrane</location>
        <topology evidence="1">Multi-pass membrane protein</topology>
    </subcellularLocation>
</comment>
<accession>A0A098R0Z4</accession>
<dbReference type="RefSeq" id="WP_037546221.1">
    <property type="nucleotide sequence ID" value="NZ_JNUP01000031.1"/>
</dbReference>
<dbReference type="eggNOG" id="COG0842">
    <property type="taxonomic scope" value="Bacteria"/>
</dbReference>
<sequence>MKTLLTLLKQDLVLAWRNGHILVIGVIMVVMAAMILFLPAELTSGPGEYILDTLPGTPLKTALLDSGARSEAIVDSPEQLEAVLTENPDAIGMVVSGTLENPVVHIELARPVPEKTVNLLKASVDVVVSRLNSPEPDNSGLNRPVTYLRPQSEPIPLNLSGVPIFLAFEVGILGFLLVAVFIFQEKQEGTIRAYRVTPGGLWPYILSKALVFTLLGLVYGFGVVVLGFGGDFNAPGLLGLIVYGSMFMTLFGLGFSAWFRNLSHWFFPGLALLILNMLPFFSYIYPVFNPSWIQVIPSYNLVYALREVLFPSGDGELITQTLLWGLLWTAGAAGFAAWSVQKKLLKGG</sequence>
<evidence type="ECO:0000313" key="7">
    <source>
        <dbReference type="EMBL" id="KGE73328.1"/>
    </source>
</evidence>
<keyword evidence="2 5" id="KW-0812">Transmembrane</keyword>
<keyword evidence="4 5" id="KW-0472">Membrane</keyword>
<organism evidence="7 8">
    <name type="scientific">Spirochaeta lutea</name>
    <dbReference type="NCBI Taxonomy" id="1480694"/>
    <lineage>
        <taxon>Bacteria</taxon>
        <taxon>Pseudomonadati</taxon>
        <taxon>Spirochaetota</taxon>
        <taxon>Spirochaetia</taxon>
        <taxon>Spirochaetales</taxon>
        <taxon>Spirochaetaceae</taxon>
        <taxon>Spirochaeta</taxon>
    </lineage>
</organism>
<feature type="transmembrane region" description="Helical" evidence="5">
    <location>
        <begin position="21"/>
        <end position="40"/>
    </location>
</feature>
<dbReference type="STRING" id="1480694.DC28_04145"/>
<dbReference type="EMBL" id="JNUP01000031">
    <property type="protein sequence ID" value="KGE73328.1"/>
    <property type="molecule type" value="Genomic_DNA"/>
</dbReference>
<dbReference type="Proteomes" id="UP000029692">
    <property type="component" value="Unassembled WGS sequence"/>
</dbReference>
<feature type="domain" description="ABC-2 type transporter transmembrane" evidence="6">
    <location>
        <begin position="165"/>
        <end position="330"/>
    </location>
</feature>
<feature type="transmembrane region" description="Helical" evidence="5">
    <location>
        <begin position="204"/>
        <end position="228"/>
    </location>
</feature>
<protein>
    <recommendedName>
        <fullName evidence="6">ABC-2 type transporter transmembrane domain-containing protein</fullName>
    </recommendedName>
</protein>
<keyword evidence="8" id="KW-1185">Reference proteome</keyword>
<feature type="transmembrane region" description="Helical" evidence="5">
    <location>
        <begin position="321"/>
        <end position="340"/>
    </location>
</feature>
<evidence type="ECO:0000256" key="1">
    <source>
        <dbReference type="ARBA" id="ARBA00004141"/>
    </source>
</evidence>
<evidence type="ECO:0000256" key="5">
    <source>
        <dbReference type="SAM" id="Phobius"/>
    </source>
</evidence>
<name>A0A098R0Z4_9SPIO</name>
<proteinExistence type="predicted"/>
<evidence type="ECO:0000256" key="3">
    <source>
        <dbReference type="ARBA" id="ARBA00022989"/>
    </source>
</evidence>
<dbReference type="OrthoDB" id="43600at2"/>
<reference evidence="7 8" key="1">
    <citation type="submission" date="2014-05" db="EMBL/GenBank/DDBJ databases">
        <title>De novo Genome Sequence of Spirocheata sp.</title>
        <authorList>
            <person name="Shivani Y."/>
            <person name="Subhash Y."/>
            <person name="Tushar L."/>
            <person name="Sasikala C."/>
            <person name="Ramana C.V."/>
        </authorList>
    </citation>
    <scope>NUCLEOTIDE SEQUENCE [LARGE SCALE GENOMIC DNA]</scope>
    <source>
        <strain evidence="7 8">JC230</strain>
    </source>
</reference>
<dbReference type="Pfam" id="PF12698">
    <property type="entry name" value="ABC2_membrane_3"/>
    <property type="match status" value="1"/>
</dbReference>
<evidence type="ECO:0000259" key="6">
    <source>
        <dbReference type="Pfam" id="PF12698"/>
    </source>
</evidence>
<keyword evidence="3 5" id="KW-1133">Transmembrane helix</keyword>
<comment type="caution">
    <text evidence="7">The sequence shown here is derived from an EMBL/GenBank/DDBJ whole genome shotgun (WGS) entry which is preliminary data.</text>
</comment>
<evidence type="ECO:0000256" key="2">
    <source>
        <dbReference type="ARBA" id="ARBA00022692"/>
    </source>
</evidence>
<dbReference type="AlphaFoldDB" id="A0A098R0Z4"/>
<evidence type="ECO:0000313" key="8">
    <source>
        <dbReference type="Proteomes" id="UP000029692"/>
    </source>
</evidence>
<evidence type="ECO:0000256" key="4">
    <source>
        <dbReference type="ARBA" id="ARBA00023136"/>
    </source>
</evidence>
<gene>
    <name evidence="7" type="ORF">DC28_04145</name>
</gene>